<dbReference type="KEGG" id="see:SNSL254_A1371"/>
<evidence type="ECO:0000313" key="3">
    <source>
        <dbReference type="EMBL" id="ACF63067.1"/>
    </source>
</evidence>
<dbReference type="PRINTS" id="PR00038">
    <property type="entry name" value="HTHLUXR"/>
</dbReference>
<feature type="domain" description="HTH luxR-type" evidence="2">
    <location>
        <begin position="127"/>
        <end position="192"/>
    </location>
</feature>
<dbReference type="SUPFAM" id="SSF46894">
    <property type="entry name" value="C-terminal effector domain of the bipartite response regulators"/>
    <property type="match status" value="1"/>
</dbReference>
<proteinExistence type="predicted"/>
<keyword evidence="1" id="KW-0238">DNA-binding</keyword>
<reference evidence="3 4" key="1">
    <citation type="journal article" date="2011" name="J. Bacteriol.">
        <title>Comparative genomics of 28 Salmonella enterica isolates: evidence for CRISPR-mediated adaptive sublineage evolution.</title>
        <authorList>
            <person name="Fricke W.F."/>
            <person name="Mammel M.K."/>
            <person name="McDermott P.F."/>
            <person name="Tartera C."/>
            <person name="White D.G."/>
            <person name="Leclerc J.E."/>
            <person name="Ravel J."/>
            <person name="Cebula T.A."/>
        </authorList>
    </citation>
    <scope>NUCLEOTIDE SEQUENCE [LARGE SCALE GENOMIC DNA]</scope>
    <source>
        <strain evidence="3 4">SL254</strain>
    </source>
</reference>
<dbReference type="InterPro" id="IPR000792">
    <property type="entry name" value="Tscrpt_reg_LuxR_C"/>
</dbReference>
<dbReference type="Gene3D" id="1.10.10.10">
    <property type="entry name" value="Winged helix-like DNA-binding domain superfamily/Winged helix DNA-binding domain"/>
    <property type="match status" value="1"/>
</dbReference>
<dbReference type="Proteomes" id="UP000008824">
    <property type="component" value="Chromosome"/>
</dbReference>
<protein>
    <submittedName>
        <fullName evidence="3">Putative regulatory protein</fullName>
    </submittedName>
</protein>
<dbReference type="GO" id="GO:0006355">
    <property type="term" value="P:regulation of DNA-templated transcription"/>
    <property type="evidence" value="ECO:0007669"/>
    <property type="project" value="InterPro"/>
</dbReference>
<dbReference type="Pfam" id="PF00196">
    <property type="entry name" value="GerE"/>
    <property type="match status" value="1"/>
</dbReference>
<gene>
    <name evidence="3" type="ordered locus">SNSL254_A1371</name>
</gene>
<dbReference type="InterPro" id="IPR016032">
    <property type="entry name" value="Sig_transdc_resp-reg_C-effctor"/>
</dbReference>
<name>A0A0H3BS43_SALNS</name>
<dbReference type="EMBL" id="CP001113">
    <property type="protein sequence ID" value="ACF63067.1"/>
    <property type="molecule type" value="Genomic_DNA"/>
</dbReference>
<organism evidence="3 4">
    <name type="scientific">Salmonella newport (strain SL254)</name>
    <dbReference type="NCBI Taxonomy" id="423368"/>
    <lineage>
        <taxon>Bacteria</taxon>
        <taxon>Pseudomonadati</taxon>
        <taxon>Pseudomonadota</taxon>
        <taxon>Gammaproteobacteria</taxon>
        <taxon>Enterobacterales</taxon>
        <taxon>Enterobacteriaceae</taxon>
        <taxon>Salmonella</taxon>
    </lineage>
</organism>
<evidence type="ECO:0000256" key="1">
    <source>
        <dbReference type="ARBA" id="ARBA00023125"/>
    </source>
</evidence>
<dbReference type="PROSITE" id="PS50043">
    <property type="entry name" value="HTH_LUXR_2"/>
    <property type="match status" value="1"/>
</dbReference>
<dbReference type="AlphaFoldDB" id="A0A0H3BS43"/>
<dbReference type="GO" id="GO:0003677">
    <property type="term" value="F:DNA binding"/>
    <property type="evidence" value="ECO:0007669"/>
    <property type="project" value="UniProtKB-KW"/>
</dbReference>
<accession>A0A0H3BS43</accession>
<dbReference type="SMART" id="SM00421">
    <property type="entry name" value="HTH_LUXR"/>
    <property type="match status" value="1"/>
</dbReference>
<sequence>MRAIEWIFPHGSRFVEVDMTGSASSVLKTDTRLLSENLFLNYGLESLFKDVAIIAGNVNYIIFDIDDYYTVQQYITSTFKTVLIGIVTHNEYNFIDEHHAIYRIKVDASIAEWRELLILAAAGQFFPRSEKVRLTANERNVLAMLVKGMDIRQISCELNVHLKTIYSVRYHVLTKLGCRTVLDYQILSVSKAFTHWLTINNVDNVISRVNSKVIA</sequence>
<evidence type="ECO:0000259" key="2">
    <source>
        <dbReference type="PROSITE" id="PS50043"/>
    </source>
</evidence>
<dbReference type="HOGENOM" id="CLU_1481008_0_0_6"/>
<evidence type="ECO:0000313" key="4">
    <source>
        <dbReference type="Proteomes" id="UP000008824"/>
    </source>
</evidence>
<dbReference type="InterPro" id="IPR036388">
    <property type="entry name" value="WH-like_DNA-bd_sf"/>
</dbReference>